<dbReference type="SUPFAM" id="SSF56935">
    <property type="entry name" value="Porins"/>
    <property type="match status" value="1"/>
</dbReference>
<dbReference type="InterPro" id="IPR012910">
    <property type="entry name" value="Plug_dom"/>
</dbReference>
<keyword evidence="5 9" id="KW-0798">TonB box</keyword>
<evidence type="ECO:0000256" key="2">
    <source>
        <dbReference type="ARBA" id="ARBA00022448"/>
    </source>
</evidence>
<evidence type="ECO:0000256" key="9">
    <source>
        <dbReference type="RuleBase" id="RU003357"/>
    </source>
</evidence>
<keyword evidence="11" id="KW-0732">Signal</keyword>
<accession>A0ABW8KC51</accession>
<keyword evidence="3 8" id="KW-1134">Transmembrane beta strand</keyword>
<sequence length="969" mass="105863">MPKFAHRGIQRLPLTIAVLAALQIAPVFAQDQTSTAAPTGQTTNDTHTSKQAETSKAKQLEAVNVTGSLLKRPEYETTSPVQVIDIKTSVAAGQFDTADILMTTAAAAGSTQINGQFGGYVIEGGTGVQSVNLRGLGANRTLVLLDGQRPGPAGTRGQVGAFDLNVIPQAILSRIEIVKDGSSSIYGSDALAGAVNLITKKSMDRPEMTLATSLPEHGGGEQYTFSFGNGWSFERGSIVAAVQFDKLKALQVGDRDFLDCNQDMVWGKNGQRIDRADHSILQGSKLAGCNNLYANTIVKYIDSRVRYVPSKDGSTVGPFPGYHPRPYPTPSYANGGQASYEDVLNYPFFGDSDAISARQRASAYLATDFSFGSVNWKTQWLLNHRTTRTHSYRQFFPLVSDGPLKDDLSNVYEPIMPFPDNGTESVDYLYGTTKLEGLFTSTDSWAWEVNAGFSRSDGSYRHLDIDTSKTGDLSYDNSGDPLVNYFDPGFLSGSRMRDLVNAIGVWDTGNTVYTQATVNALLTGNLFTLPAGDVASAFGAEYRHYKIDDQPSQLALDKSQWGYTSADRTYGTDNVKEIFGEVSVPLLKGIPAIESLTVDLSGRMFTYGTVGGHDQVWKAGLNWRLTPTFRIRGTLGTSYRAPGLYELYLGDQTGFEAQTVIDPCILWGDSTNDRIRTHCAAAGIPADYAGSGSSAVIHSGGGKGHLKPETSRAKSLGFVWTPDFANLNVALDYFDYDVHGEITDLSASDVISGCYGSATYPNAFCDQIKRKPANDPANPFLITDIYGSYININSERTRGYDLQINYDKDFSFGKLSADAQVTYTIEDTTLLFDSAEASGFTRDNQVGYIGRPKTVGIADLSLKRGDWTFAWQGRYVSTTENRDLDRTFTYSDYPDAVRDIKAGWQFLHNVSATYEKGNWGVMVGIRNLFDKQPDLISASAGTTIGNTPLYASQYDWYGRTLFARLNYKF</sequence>
<keyword evidence="2 8" id="KW-0813">Transport</keyword>
<feature type="region of interest" description="Disordered" evidence="10">
    <location>
        <begin position="34"/>
        <end position="56"/>
    </location>
</feature>
<keyword evidence="7 8" id="KW-0998">Cell outer membrane</keyword>
<dbReference type="PROSITE" id="PS52016">
    <property type="entry name" value="TONB_DEPENDENT_REC_3"/>
    <property type="match status" value="1"/>
</dbReference>
<organism evidence="14 15">
    <name type="scientific">Dyella agri</name>
    <dbReference type="NCBI Taxonomy" id="1926869"/>
    <lineage>
        <taxon>Bacteria</taxon>
        <taxon>Pseudomonadati</taxon>
        <taxon>Pseudomonadota</taxon>
        <taxon>Gammaproteobacteria</taxon>
        <taxon>Lysobacterales</taxon>
        <taxon>Rhodanobacteraceae</taxon>
        <taxon>Dyella</taxon>
    </lineage>
</organism>
<evidence type="ECO:0000256" key="5">
    <source>
        <dbReference type="ARBA" id="ARBA00023077"/>
    </source>
</evidence>
<protein>
    <submittedName>
        <fullName evidence="14">TonB-dependent receptor</fullName>
    </submittedName>
</protein>
<evidence type="ECO:0000313" key="15">
    <source>
        <dbReference type="Proteomes" id="UP001620397"/>
    </source>
</evidence>
<evidence type="ECO:0000256" key="11">
    <source>
        <dbReference type="SAM" id="SignalP"/>
    </source>
</evidence>
<keyword evidence="6 8" id="KW-0472">Membrane</keyword>
<reference evidence="14 15" key="1">
    <citation type="submission" date="2020-10" db="EMBL/GenBank/DDBJ databases">
        <title>Phylogeny of dyella-like bacteria.</title>
        <authorList>
            <person name="Fu J."/>
        </authorList>
    </citation>
    <scope>NUCLEOTIDE SEQUENCE [LARGE SCALE GENOMIC DNA]</scope>
    <source>
        <strain evidence="14 15">DKC-1</strain>
    </source>
</reference>
<dbReference type="PANTHER" id="PTHR47234">
    <property type="match status" value="1"/>
</dbReference>
<dbReference type="Pfam" id="PF00593">
    <property type="entry name" value="TonB_dep_Rec_b-barrel"/>
    <property type="match status" value="1"/>
</dbReference>
<dbReference type="InterPro" id="IPR000531">
    <property type="entry name" value="Beta-barrel_TonB"/>
</dbReference>
<name>A0ABW8KC51_9GAMM</name>
<dbReference type="InterPro" id="IPR039426">
    <property type="entry name" value="TonB-dep_rcpt-like"/>
</dbReference>
<feature type="chain" id="PRO_5045066221" evidence="11">
    <location>
        <begin position="30"/>
        <end position="969"/>
    </location>
</feature>
<evidence type="ECO:0000256" key="8">
    <source>
        <dbReference type="PROSITE-ProRule" id="PRU01360"/>
    </source>
</evidence>
<evidence type="ECO:0000256" key="10">
    <source>
        <dbReference type="SAM" id="MobiDB-lite"/>
    </source>
</evidence>
<keyword evidence="4 8" id="KW-0812">Transmembrane</keyword>
<evidence type="ECO:0000256" key="4">
    <source>
        <dbReference type="ARBA" id="ARBA00022692"/>
    </source>
</evidence>
<dbReference type="Pfam" id="PF07715">
    <property type="entry name" value="Plug"/>
    <property type="match status" value="1"/>
</dbReference>
<dbReference type="Gene3D" id="2.40.170.20">
    <property type="entry name" value="TonB-dependent receptor, beta-barrel domain"/>
    <property type="match status" value="1"/>
</dbReference>
<dbReference type="InterPro" id="IPR036942">
    <property type="entry name" value="Beta-barrel_TonB_sf"/>
</dbReference>
<feature type="compositionally biased region" description="Polar residues" evidence="10">
    <location>
        <begin position="34"/>
        <end position="46"/>
    </location>
</feature>
<proteinExistence type="inferred from homology"/>
<keyword evidence="14" id="KW-0675">Receptor</keyword>
<evidence type="ECO:0000313" key="14">
    <source>
        <dbReference type="EMBL" id="MFK2929708.1"/>
    </source>
</evidence>
<feature type="signal peptide" evidence="11">
    <location>
        <begin position="1"/>
        <end position="29"/>
    </location>
</feature>
<dbReference type="RefSeq" id="WP_404536122.1">
    <property type="nucleotide sequence ID" value="NZ_JADIKL010000002.1"/>
</dbReference>
<feature type="domain" description="TonB-dependent receptor plug" evidence="13">
    <location>
        <begin position="75"/>
        <end position="194"/>
    </location>
</feature>
<comment type="caution">
    <text evidence="14">The sequence shown here is derived from an EMBL/GenBank/DDBJ whole genome shotgun (WGS) entry which is preliminary data.</text>
</comment>
<evidence type="ECO:0000256" key="6">
    <source>
        <dbReference type="ARBA" id="ARBA00023136"/>
    </source>
</evidence>
<gene>
    <name evidence="14" type="ORF">ISP14_02775</name>
</gene>
<dbReference type="Proteomes" id="UP001620397">
    <property type="component" value="Unassembled WGS sequence"/>
</dbReference>
<dbReference type="InterPro" id="IPR037066">
    <property type="entry name" value="Plug_dom_sf"/>
</dbReference>
<evidence type="ECO:0000259" key="13">
    <source>
        <dbReference type="Pfam" id="PF07715"/>
    </source>
</evidence>
<dbReference type="PANTHER" id="PTHR47234:SF2">
    <property type="entry name" value="TONB-DEPENDENT RECEPTOR"/>
    <property type="match status" value="1"/>
</dbReference>
<feature type="domain" description="TonB-dependent receptor-like beta-barrel" evidence="12">
    <location>
        <begin position="387"/>
        <end position="928"/>
    </location>
</feature>
<evidence type="ECO:0000256" key="7">
    <source>
        <dbReference type="ARBA" id="ARBA00023237"/>
    </source>
</evidence>
<comment type="similarity">
    <text evidence="8 9">Belongs to the TonB-dependent receptor family.</text>
</comment>
<keyword evidence="15" id="KW-1185">Reference proteome</keyword>
<dbReference type="EMBL" id="JADIKL010000002">
    <property type="protein sequence ID" value="MFK2929708.1"/>
    <property type="molecule type" value="Genomic_DNA"/>
</dbReference>
<evidence type="ECO:0000256" key="3">
    <source>
        <dbReference type="ARBA" id="ARBA00022452"/>
    </source>
</evidence>
<evidence type="ECO:0000259" key="12">
    <source>
        <dbReference type="Pfam" id="PF00593"/>
    </source>
</evidence>
<dbReference type="Gene3D" id="2.170.130.10">
    <property type="entry name" value="TonB-dependent receptor, plug domain"/>
    <property type="match status" value="1"/>
</dbReference>
<comment type="subcellular location">
    <subcellularLocation>
        <location evidence="1 8">Cell outer membrane</location>
        <topology evidence="1 8">Multi-pass membrane protein</topology>
    </subcellularLocation>
</comment>
<feature type="compositionally biased region" description="Basic and acidic residues" evidence="10">
    <location>
        <begin position="47"/>
        <end position="56"/>
    </location>
</feature>
<evidence type="ECO:0000256" key="1">
    <source>
        <dbReference type="ARBA" id="ARBA00004571"/>
    </source>
</evidence>